<sequence>MEELLGKLLDGADVEIFIPEIEAGVIITANMPSKRNVVPVLVALRFVVGFSEVPPALGAISLFIGGTCAVGTIFFSYSTFAQT</sequence>
<organism evidence="2">
    <name type="scientific">freshwater metagenome</name>
    <dbReference type="NCBI Taxonomy" id="449393"/>
    <lineage>
        <taxon>unclassified sequences</taxon>
        <taxon>metagenomes</taxon>
        <taxon>ecological metagenomes</taxon>
    </lineage>
</organism>
<protein>
    <submittedName>
        <fullName evidence="2">Unannotated protein</fullName>
    </submittedName>
</protein>
<proteinExistence type="predicted"/>
<keyword evidence="1" id="KW-0472">Membrane</keyword>
<dbReference type="AlphaFoldDB" id="A0A6J6ZV08"/>
<reference evidence="2" key="1">
    <citation type="submission" date="2020-05" db="EMBL/GenBank/DDBJ databases">
        <authorList>
            <person name="Chiriac C."/>
            <person name="Salcher M."/>
            <person name="Ghai R."/>
            <person name="Kavagutti S V."/>
        </authorList>
    </citation>
    <scope>NUCLEOTIDE SEQUENCE</scope>
</reference>
<evidence type="ECO:0000256" key="1">
    <source>
        <dbReference type="SAM" id="Phobius"/>
    </source>
</evidence>
<keyword evidence="1" id="KW-1133">Transmembrane helix</keyword>
<accession>A0A6J6ZV08</accession>
<feature type="transmembrane region" description="Helical" evidence="1">
    <location>
        <begin position="56"/>
        <end position="77"/>
    </location>
</feature>
<name>A0A6J6ZV08_9ZZZZ</name>
<keyword evidence="1" id="KW-0812">Transmembrane</keyword>
<gene>
    <name evidence="2" type="ORF">UFOPK3124_01218</name>
</gene>
<dbReference type="EMBL" id="CAFAAY010000141">
    <property type="protein sequence ID" value="CAB4824305.1"/>
    <property type="molecule type" value="Genomic_DNA"/>
</dbReference>
<evidence type="ECO:0000313" key="2">
    <source>
        <dbReference type="EMBL" id="CAB4824305.1"/>
    </source>
</evidence>